<reference evidence="3" key="1">
    <citation type="journal article" date="2020" name="Curr. Biol.">
        <title>Chromatin organization in early land plants reveals an ancestral association between H3K27me3, transposons, and constitutive heterochromatin.</title>
        <authorList>
            <person name="Montgomery S.A."/>
            <person name="Tanizawa Y."/>
            <person name="Galik B."/>
            <person name="Wang N."/>
            <person name="Ito T."/>
            <person name="Mochizuki T."/>
            <person name="Akimcheva S."/>
            <person name="Bowman J.L."/>
            <person name="Cognat V."/>
            <person name="Marechal-Drouard L."/>
            <person name="Ekker H."/>
            <person name="Hong S.F."/>
            <person name="Kohchi T."/>
            <person name="Lin S.S."/>
            <person name="Liu L.D."/>
            <person name="Nakamura Y."/>
            <person name="Valeeva L.R."/>
            <person name="Shakirov E.V."/>
            <person name="Shippen D.E."/>
            <person name="Wei W.L."/>
            <person name="Yagura M."/>
            <person name="Yamaoka S."/>
            <person name="Yamato K.T."/>
            <person name="Liu C."/>
            <person name="Berger F."/>
        </authorList>
    </citation>
    <scope>NUCLEOTIDE SEQUENCE [LARGE SCALE GENOMIC DNA]</scope>
    <source>
        <strain evidence="3">Tak-1</strain>
    </source>
</reference>
<sequence length="1072" mass="117044">MGCARHPYEGTVGVCASCVSDRLNKETPTSDRGRFAKSSSLSEDYFLWKEGASTSSSISRHGLTKGGRIVDTIASLIKTDYAIPTNYEGPRGRDRAHHRDREHSIRSIASVEQRVFESSRKATKALAMPALDNEDGDARRFDMSDAAKPTSMSMSMEQRKASASSSREICEISAAEPPPAEREPGQTIHSLMDAEPKSGKFSRSTSKGSPASYFSRSGSKRQSWTVFWKSEKKDDYGAAGARPGAGAGEGLRSVSDAHERASSRPVFNSVDMCDFRSRRYSESSSRSHHQLGGGRSSRRDDVSFSTLVSVEEGCKRLADYDIVDRDRDRVRDKDRADWRSEQQQRKTSAAAAAASHSYERNRSWEQLGLAKLPFASVYAAPTSSNHVHHHHHHGSGRNLWKIGKKKVVKGESKADAHQCYPLTVPHDEDLGQSSGRPTPCTNSCFPQSGGKHHNINAALRREDAHVSHEKLRHRRLSIYSYGIMSQPQLTGLDSQLSLSVPSGGTGRSRAARPYMYNGRQRDHRDSYFPNGRISVDYWDGDESMSLCDHYVEVSHPGDGGTGGIIDFIPVSEAQKKAYDWVERSKIEGNRSPPSWIDRSGGGGGGGEPMNLEDDDDDSLASGSADINFLGKEELTTVFEQDSDSGYGEEYATGRSGGDAEAGRRETGDHFHDGHNEDEELACTQSPNSRPSDEFPNSRLAKGKSVISEIEELDQVDRIEQNGGALALAAAAEAQLSTRSVSDAGSYARESTDSEIVPARNSLRSLFYMDGDEVDAGQGRHELLEGRAYKPDNAYEPGDDMGDGDWTPEAADADHKDDSLGHHNGASAKRSPWKNITMSPSMRRKFLWPRSSPQPHIRRSGDAPAAAGGGMFGSGHHQNHHHHTPSFSDTDSQKARPRSPTSTNDNTSSTLNLATEGTEGEGGRGEGPPGPFGDEFTNGTASETVLSHAEVDECSPKSSPPKSSLSRSSSQQRASLSRSSSKSPQRTLSRNSSRRSRSSSWSSCLTDPAWSAQTVPSKKNGETGSFEKESRFSSLIRLGKRLSRRSSPVNNSFNTSPWRSFSKASPQRGVNTR</sequence>
<protein>
    <submittedName>
        <fullName evidence="2">Uncharacterized protein</fullName>
    </submittedName>
</protein>
<feature type="compositionally biased region" description="Basic and acidic residues" evidence="1">
    <location>
        <begin position="811"/>
        <end position="820"/>
    </location>
</feature>
<name>A0AAF6APF4_MARPO</name>
<gene>
    <name evidence="2" type="ORF">Mp_1g12600</name>
</gene>
<dbReference type="Proteomes" id="UP001162541">
    <property type="component" value="Chromosome 1"/>
</dbReference>
<feature type="region of interest" description="Disordered" evidence="1">
    <location>
        <begin position="680"/>
        <end position="699"/>
    </location>
</feature>
<proteinExistence type="predicted"/>
<feature type="compositionally biased region" description="Basic and acidic residues" evidence="1">
    <location>
        <begin position="329"/>
        <end position="344"/>
    </location>
</feature>
<feature type="region of interest" description="Disordered" evidence="1">
    <location>
        <begin position="194"/>
        <end position="217"/>
    </location>
</feature>
<evidence type="ECO:0000313" key="2">
    <source>
        <dbReference type="EMBL" id="BBM98324.1"/>
    </source>
</evidence>
<dbReference type="AlphaFoldDB" id="A0AAF6APF4"/>
<feature type="region of interest" description="Disordered" evidence="1">
    <location>
        <begin position="278"/>
        <end position="300"/>
    </location>
</feature>
<feature type="region of interest" description="Disordered" evidence="1">
    <location>
        <begin position="329"/>
        <end position="357"/>
    </location>
</feature>
<feature type="compositionally biased region" description="Polar residues" evidence="1">
    <location>
        <begin position="150"/>
        <end position="165"/>
    </location>
</feature>
<feature type="region of interest" description="Disordered" evidence="1">
    <location>
        <begin position="587"/>
        <end position="675"/>
    </location>
</feature>
<feature type="compositionally biased region" description="Low complexity" evidence="1">
    <location>
        <begin position="955"/>
        <end position="990"/>
    </location>
</feature>
<evidence type="ECO:0000313" key="3">
    <source>
        <dbReference type="Proteomes" id="UP001162541"/>
    </source>
</evidence>
<accession>A0AAF6APF4</accession>
<feature type="compositionally biased region" description="Basic and acidic residues" evidence="1">
    <location>
        <begin position="660"/>
        <end position="674"/>
    </location>
</feature>
<organism evidence="2 3">
    <name type="scientific">Marchantia polymorpha subsp. ruderalis</name>
    <dbReference type="NCBI Taxonomy" id="1480154"/>
    <lineage>
        <taxon>Eukaryota</taxon>
        <taxon>Viridiplantae</taxon>
        <taxon>Streptophyta</taxon>
        <taxon>Embryophyta</taxon>
        <taxon>Marchantiophyta</taxon>
        <taxon>Marchantiopsida</taxon>
        <taxon>Marchantiidae</taxon>
        <taxon>Marchantiales</taxon>
        <taxon>Marchantiaceae</taxon>
        <taxon>Marchantia</taxon>
    </lineage>
</organism>
<dbReference type="EMBL" id="AP019866">
    <property type="protein sequence ID" value="BBM98324.1"/>
    <property type="molecule type" value="Genomic_DNA"/>
</dbReference>
<feature type="compositionally biased region" description="Polar residues" evidence="1">
    <location>
        <begin position="201"/>
        <end position="217"/>
    </location>
</feature>
<feature type="region of interest" description="Disordered" evidence="1">
    <location>
        <begin position="782"/>
        <end position="1072"/>
    </location>
</feature>
<feature type="region of interest" description="Disordered" evidence="1">
    <location>
        <begin position="235"/>
        <end position="263"/>
    </location>
</feature>
<feature type="compositionally biased region" description="Polar residues" evidence="1">
    <location>
        <begin position="1044"/>
        <end position="1072"/>
    </location>
</feature>
<evidence type="ECO:0000256" key="1">
    <source>
        <dbReference type="SAM" id="MobiDB-lite"/>
    </source>
</evidence>
<feature type="compositionally biased region" description="Basic and acidic residues" evidence="1">
    <location>
        <begin position="1018"/>
        <end position="1030"/>
    </location>
</feature>
<feature type="compositionally biased region" description="Low complexity" evidence="1">
    <location>
        <begin position="900"/>
        <end position="916"/>
    </location>
</feature>
<feature type="region of interest" description="Disordered" evidence="1">
    <location>
        <begin position="145"/>
        <end position="165"/>
    </location>
</feature>